<comment type="caution">
    <text evidence="2">The sequence shown here is derived from an EMBL/GenBank/DDBJ whole genome shotgun (WGS) entry which is preliminary data.</text>
</comment>
<dbReference type="AlphaFoldDB" id="A0A4Y2TAN7"/>
<proteinExistence type="predicted"/>
<dbReference type="Proteomes" id="UP000499080">
    <property type="component" value="Unassembled WGS sequence"/>
</dbReference>
<evidence type="ECO:0000256" key="1">
    <source>
        <dbReference type="SAM" id="MobiDB-lite"/>
    </source>
</evidence>
<gene>
    <name evidence="2" type="ORF">AVEN_71584_1</name>
</gene>
<organism evidence="2 3">
    <name type="scientific">Araneus ventricosus</name>
    <name type="common">Orbweaver spider</name>
    <name type="synonym">Epeira ventricosa</name>
    <dbReference type="NCBI Taxonomy" id="182803"/>
    <lineage>
        <taxon>Eukaryota</taxon>
        <taxon>Metazoa</taxon>
        <taxon>Ecdysozoa</taxon>
        <taxon>Arthropoda</taxon>
        <taxon>Chelicerata</taxon>
        <taxon>Arachnida</taxon>
        <taxon>Araneae</taxon>
        <taxon>Araneomorphae</taxon>
        <taxon>Entelegynae</taxon>
        <taxon>Araneoidea</taxon>
        <taxon>Araneidae</taxon>
        <taxon>Araneus</taxon>
    </lineage>
</organism>
<name>A0A4Y2TAN7_ARAVE</name>
<dbReference type="EMBL" id="BGPR01026440">
    <property type="protein sequence ID" value="GBN96165.1"/>
    <property type="molecule type" value="Genomic_DNA"/>
</dbReference>
<evidence type="ECO:0000313" key="3">
    <source>
        <dbReference type="Proteomes" id="UP000499080"/>
    </source>
</evidence>
<reference evidence="2 3" key="1">
    <citation type="journal article" date="2019" name="Sci. Rep.">
        <title>Orb-weaving spider Araneus ventricosus genome elucidates the spidroin gene catalogue.</title>
        <authorList>
            <person name="Kono N."/>
            <person name="Nakamura H."/>
            <person name="Ohtoshi R."/>
            <person name="Moran D.A.P."/>
            <person name="Shinohara A."/>
            <person name="Yoshida Y."/>
            <person name="Fujiwara M."/>
            <person name="Mori M."/>
            <person name="Tomita M."/>
            <person name="Arakawa K."/>
        </authorList>
    </citation>
    <scope>NUCLEOTIDE SEQUENCE [LARGE SCALE GENOMIC DNA]</scope>
</reference>
<sequence length="134" mass="15250">MALPRTAATRQRRPPPRDDMLPCAIPPPPARRLMHANHASFLLTSPYARLIRMERCHDAVVLSPLRFLTPAAVDAHAVAAICRRAPRVERRYAMPLRSLFMLRATMNCHYYACHAISLMPPRQLAPRETLMMAE</sequence>
<protein>
    <submittedName>
        <fullName evidence="2">Uncharacterized protein</fullName>
    </submittedName>
</protein>
<accession>A0A4Y2TAN7</accession>
<feature type="region of interest" description="Disordered" evidence="1">
    <location>
        <begin position="1"/>
        <end position="22"/>
    </location>
</feature>
<evidence type="ECO:0000313" key="2">
    <source>
        <dbReference type="EMBL" id="GBN96165.1"/>
    </source>
</evidence>
<keyword evidence="3" id="KW-1185">Reference proteome</keyword>